<dbReference type="InterPro" id="IPR023385">
    <property type="entry name" value="YopX-like_C"/>
</dbReference>
<dbReference type="Pfam" id="PF09643">
    <property type="entry name" value="YopX"/>
    <property type="match status" value="1"/>
</dbReference>
<dbReference type="SUPFAM" id="SSF159006">
    <property type="entry name" value="YopX-like"/>
    <property type="match status" value="1"/>
</dbReference>
<dbReference type="Proteomes" id="UP000308874">
    <property type="component" value="Segment"/>
</dbReference>
<evidence type="ECO:0000259" key="1">
    <source>
        <dbReference type="Pfam" id="PF09643"/>
    </source>
</evidence>
<protein>
    <recommendedName>
        <fullName evidence="1">YopX protein domain-containing protein</fullName>
    </recommendedName>
</protein>
<dbReference type="EMBL" id="MK504443">
    <property type="protein sequence ID" value="QBJ03409.1"/>
    <property type="molecule type" value="Genomic_DNA"/>
</dbReference>
<proteinExistence type="predicted"/>
<keyword evidence="3" id="KW-1185">Reference proteome</keyword>
<accession>A0A4Y5FED4</accession>
<name>A0A4Y5FED4_9CAUD</name>
<evidence type="ECO:0000313" key="3">
    <source>
        <dbReference type="Proteomes" id="UP000308874"/>
    </source>
</evidence>
<gene>
    <name evidence="2" type="ORF">B521_0059</name>
</gene>
<feature type="domain" description="YopX protein" evidence="1">
    <location>
        <begin position="4"/>
        <end position="139"/>
    </location>
</feature>
<sequence length="143" mass="16511">MNIYRLWDKINSMYVDIKNSVMSLDGSHIWWGNVDSGDIVYEDDLENYKLEQSSGYTDKWNNQVFEGDIVEVYYVGNEEYTGLAKVSFEDGSFQLSGKIMEKIFADNLLFGYPEDYSTDLWGKKVEIVGNINETPSLLKDIDE</sequence>
<evidence type="ECO:0000313" key="2">
    <source>
        <dbReference type="EMBL" id="QBJ03409.1"/>
    </source>
</evidence>
<organism evidence="2 3">
    <name type="scientific">Lactobacillus phage 521B</name>
    <dbReference type="NCBI Taxonomy" id="2510942"/>
    <lineage>
        <taxon>Viruses</taxon>
        <taxon>Duplodnaviria</taxon>
        <taxon>Heunggongvirae</taxon>
        <taxon>Uroviricota</taxon>
        <taxon>Caudoviricetes</taxon>
        <taxon>Herelleviridae</taxon>
        <taxon>Tybeckvirus</taxon>
        <taxon>Tybeckvirus tv521B</taxon>
    </lineage>
</organism>
<dbReference type="InterPro" id="IPR019096">
    <property type="entry name" value="YopX_protein"/>
</dbReference>
<dbReference type="Gene3D" id="2.30.30.290">
    <property type="entry name" value="YopX-like domains"/>
    <property type="match status" value="1"/>
</dbReference>
<reference evidence="2 3" key="1">
    <citation type="submission" date="2019-02" db="EMBL/GenBank/DDBJ databases">
        <title>Isolation of virulent Lactobacillus brevis phages.</title>
        <authorList>
            <person name="Feyereisen M."/>
            <person name="Mahony J."/>
            <person name="O'Sullivan T."/>
            <person name="van Sinderen D."/>
        </authorList>
    </citation>
    <scope>NUCLEOTIDE SEQUENCE [LARGE SCALE GENOMIC DNA]</scope>
</reference>